<sequence length="235" mass="26246">MKNTFKILMFLGMFSIVGKSYALSVDSMLLVSDKEGNGVFTLTNDDAYTSYVVGSITKLDVQGKRIVKTPYNDKNLNSWEITLSHPKLIIESGLQKNVGIRSLCVNECDFEKDHVYQVNFAPSPYSENEGEVPVVALNVGYAPLYIIPAKESKISYSIENRGSTLHVNNTGNTFIRVGIDQCDDKVTRDCRTAFTVLSGREKSFDLPEGTQSDSLNVVVLNHDNSYVRRIKLNKE</sequence>
<feature type="signal peptide" evidence="1">
    <location>
        <begin position="1"/>
        <end position="22"/>
    </location>
</feature>
<reference evidence="2" key="1">
    <citation type="submission" date="2016-10" db="EMBL/GenBank/DDBJ databases">
        <title>The High Quality Genome of Vibrio alginolyticus K01M1.</title>
        <authorList>
            <person name="Wendling C."/>
            <person name="Chibani C.M."/>
            <person name="Hertel R."/>
            <person name="Sproer C."/>
            <person name="Bunk B."/>
            <person name="Overmann J."/>
            <person name="Roth O."/>
            <person name="Liesegang H."/>
        </authorList>
    </citation>
    <scope>NUCLEOTIDE SEQUENCE</scope>
    <source>
        <strain evidence="2">K05K4</strain>
    </source>
</reference>
<keyword evidence="1" id="KW-0732">Signal</keyword>
<dbReference type="AlphaFoldDB" id="A0A1W6TD94"/>
<accession>A0A1W6TD94</accession>
<proteinExistence type="predicted"/>
<feature type="chain" id="PRO_5011904996" description="Pilus assembly protein" evidence="1">
    <location>
        <begin position="23"/>
        <end position="235"/>
    </location>
</feature>
<dbReference type="RefSeq" id="WP_086046869.1">
    <property type="nucleotide sequence ID" value="NZ_CP017889.1"/>
</dbReference>
<dbReference type="InterPro" id="IPR013783">
    <property type="entry name" value="Ig-like_fold"/>
</dbReference>
<organism evidence="2">
    <name type="scientific">Vibrio alginolyticus</name>
    <dbReference type="NCBI Taxonomy" id="663"/>
    <lineage>
        <taxon>Bacteria</taxon>
        <taxon>Pseudomonadati</taxon>
        <taxon>Pseudomonadota</taxon>
        <taxon>Gammaproteobacteria</taxon>
        <taxon>Vibrionales</taxon>
        <taxon>Vibrionaceae</taxon>
        <taxon>Vibrio</taxon>
    </lineage>
</organism>
<dbReference type="Gene3D" id="2.60.40.10">
    <property type="entry name" value="Immunoglobulins"/>
    <property type="match status" value="1"/>
</dbReference>
<evidence type="ECO:0000256" key="1">
    <source>
        <dbReference type="SAM" id="SignalP"/>
    </source>
</evidence>
<evidence type="ECO:0008006" key="3">
    <source>
        <dbReference type="Google" id="ProtNLM"/>
    </source>
</evidence>
<gene>
    <name evidence="2" type="ORF">K05K4_18990</name>
</gene>
<evidence type="ECO:0000313" key="2">
    <source>
        <dbReference type="EMBL" id="ARP18733.1"/>
    </source>
</evidence>
<dbReference type="EMBL" id="CP017902">
    <property type="protein sequence ID" value="ARP18733.1"/>
    <property type="molecule type" value="Genomic_DNA"/>
</dbReference>
<name>A0A1W6TD94_VIBAL</name>
<protein>
    <recommendedName>
        <fullName evidence="3">Pilus assembly protein</fullName>
    </recommendedName>
</protein>